<dbReference type="EMBL" id="CAFBPC010000009">
    <property type="protein sequence ID" value="CAB4996766.1"/>
    <property type="molecule type" value="Genomic_DNA"/>
</dbReference>
<proteinExistence type="predicted"/>
<gene>
    <name evidence="1" type="ORF">UFOPK4057_00079</name>
</gene>
<reference evidence="1" key="1">
    <citation type="submission" date="2020-05" db="EMBL/GenBank/DDBJ databases">
        <authorList>
            <person name="Chiriac C."/>
            <person name="Salcher M."/>
            <person name="Ghai R."/>
            <person name="Kavagutti S V."/>
        </authorList>
    </citation>
    <scope>NUCLEOTIDE SEQUENCE</scope>
</reference>
<sequence>MHFYFLASSVENFDVEAQRLHFLHEYLEGLGNARLRNVVTLDDRFVDLDATKHVVGLNGEKFLQAVRSAVGLECPHFHFAEALATELSLTTKRLLSDHAVWASGACVNLVVDKVVQLQDVHVTNSDVTVVDLAGAAVTQ</sequence>
<protein>
    <submittedName>
        <fullName evidence="1">Unannotated protein</fullName>
    </submittedName>
</protein>
<accession>A0A6J7NUH7</accession>
<name>A0A6J7NUH7_9ZZZZ</name>
<evidence type="ECO:0000313" key="1">
    <source>
        <dbReference type="EMBL" id="CAB4996766.1"/>
    </source>
</evidence>
<organism evidence="1">
    <name type="scientific">freshwater metagenome</name>
    <dbReference type="NCBI Taxonomy" id="449393"/>
    <lineage>
        <taxon>unclassified sequences</taxon>
        <taxon>metagenomes</taxon>
        <taxon>ecological metagenomes</taxon>
    </lineage>
</organism>
<dbReference type="AlphaFoldDB" id="A0A6J7NUH7"/>